<dbReference type="RefSeq" id="WP_054646645.1">
    <property type="nucleotide sequence ID" value="NZ_FUXS01000004.1"/>
</dbReference>
<organism evidence="1 2">
    <name type="scientific">Fructilactobacillus lindneri DSM 20690 = JCM 11027</name>
    <dbReference type="NCBI Taxonomy" id="1122148"/>
    <lineage>
        <taxon>Bacteria</taxon>
        <taxon>Bacillati</taxon>
        <taxon>Bacillota</taxon>
        <taxon>Bacilli</taxon>
        <taxon>Lactobacillales</taxon>
        <taxon>Lactobacillaceae</taxon>
        <taxon>Fructilactobacillus</taxon>
    </lineage>
</organism>
<accession>A0A0R2JSE4</accession>
<protein>
    <recommendedName>
        <fullName evidence="3">DUF2922 domain-containing protein</fullName>
    </recommendedName>
</protein>
<dbReference type="EMBL" id="JQBT01000012">
    <property type="protein sequence ID" value="KRN80034.1"/>
    <property type="molecule type" value="Genomic_DNA"/>
</dbReference>
<keyword evidence="2" id="KW-1185">Reference proteome</keyword>
<reference evidence="1 2" key="1">
    <citation type="journal article" date="2015" name="Genome Announc.">
        <title>Expanding the biotechnology potential of lactobacilli through comparative genomics of 213 strains and associated genera.</title>
        <authorList>
            <person name="Sun Z."/>
            <person name="Harris H.M."/>
            <person name="McCann A."/>
            <person name="Guo C."/>
            <person name="Argimon S."/>
            <person name="Zhang W."/>
            <person name="Yang X."/>
            <person name="Jeffery I.B."/>
            <person name="Cooney J.C."/>
            <person name="Kagawa T.F."/>
            <person name="Liu W."/>
            <person name="Song Y."/>
            <person name="Salvetti E."/>
            <person name="Wrobel A."/>
            <person name="Rasinkangas P."/>
            <person name="Parkhill J."/>
            <person name="Rea M.C."/>
            <person name="O'Sullivan O."/>
            <person name="Ritari J."/>
            <person name="Douillard F.P."/>
            <person name="Paul Ross R."/>
            <person name="Yang R."/>
            <person name="Briner A.E."/>
            <person name="Felis G.E."/>
            <person name="de Vos W.M."/>
            <person name="Barrangou R."/>
            <person name="Klaenhammer T.R."/>
            <person name="Caufield P.W."/>
            <person name="Cui Y."/>
            <person name="Zhang H."/>
            <person name="O'Toole P.W."/>
        </authorList>
    </citation>
    <scope>NUCLEOTIDE SEQUENCE [LARGE SCALE GENOMIC DNA]</scope>
    <source>
        <strain evidence="1 2">DSM 20690</strain>
    </source>
</reference>
<dbReference type="InterPro" id="IPR021321">
    <property type="entry name" value="DUF2922"/>
</dbReference>
<dbReference type="Proteomes" id="UP000051565">
    <property type="component" value="Unassembled WGS sequence"/>
</dbReference>
<evidence type="ECO:0000313" key="1">
    <source>
        <dbReference type="EMBL" id="KRN80034.1"/>
    </source>
</evidence>
<evidence type="ECO:0000313" key="2">
    <source>
        <dbReference type="Proteomes" id="UP000051565"/>
    </source>
</evidence>
<comment type="caution">
    <text evidence="1">The sequence shown here is derived from an EMBL/GenBank/DDBJ whole genome shotgun (WGS) entry which is preliminary data.</text>
</comment>
<dbReference type="OrthoDB" id="2323347at2"/>
<dbReference type="AlphaFoldDB" id="A0A0R2JSE4"/>
<proteinExistence type="predicted"/>
<dbReference type="Pfam" id="PF11148">
    <property type="entry name" value="DUF2922"/>
    <property type="match status" value="1"/>
</dbReference>
<dbReference type="GeneID" id="61249416"/>
<dbReference type="PATRIC" id="fig|1122148.6.peg.159"/>
<name>A0A0R2JSE4_9LACO</name>
<evidence type="ECO:0008006" key="3">
    <source>
        <dbReference type="Google" id="ProtNLM"/>
    </source>
</evidence>
<gene>
    <name evidence="1" type="ORF">IV52_GL000152</name>
</gene>
<dbReference type="STRING" id="53444.AYR59_00785"/>
<sequence length="77" mass="8923">MKILELVFKSEQHKIRTMKLNYTNQNLQEAETKALMNRIVALEMFKKDGINLYATPVAARYAESKSYPIFDESKIPA</sequence>